<evidence type="ECO:0000313" key="1">
    <source>
        <dbReference type="EMBL" id="RDE08077.1"/>
    </source>
</evidence>
<keyword evidence="2" id="KW-1185">Reference proteome</keyword>
<accession>A0A369W2A5</accession>
<protein>
    <submittedName>
        <fullName evidence="1">Uncharacterized protein</fullName>
    </submittedName>
</protein>
<comment type="caution">
    <text evidence="1">The sequence shown here is derived from an EMBL/GenBank/DDBJ whole genome shotgun (WGS) entry which is preliminary data.</text>
</comment>
<dbReference type="Proteomes" id="UP000253759">
    <property type="component" value="Unassembled WGS sequence"/>
</dbReference>
<name>A0A369W2A5_9HYPH</name>
<reference evidence="2" key="1">
    <citation type="submission" date="2018-07" db="EMBL/GenBank/DDBJ databases">
        <authorList>
            <person name="Liu B.-T."/>
            <person name="Du Z."/>
        </authorList>
    </citation>
    <scope>NUCLEOTIDE SEQUENCE [LARGE SCALE GENOMIC DNA]</scope>
    <source>
        <strain evidence="2">XYN52</strain>
    </source>
</reference>
<organism evidence="1 2">
    <name type="scientific">Pelagibacterium lacus</name>
    <dbReference type="NCBI Taxonomy" id="2282655"/>
    <lineage>
        <taxon>Bacteria</taxon>
        <taxon>Pseudomonadati</taxon>
        <taxon>Pseudomonadota</taxon>
        <taxon>Alphaproteobacteria</taxon>
        <taxon>Hyphomicrobiales</taxon>
        <taxon>Devosiaceae</taxon>
        <taxon>Pelagibacterium</taxon>
    </lineage>
</organism>
<evidence type="ECO:0000313" key="2">
    <source>
        <dbReference type="Proteomes" id="UP000253759"/>
    </source>
</evidence>
<dbReference type="AlphaFoldDB" id="A0A369W2A5"/>
<sequence length="107" mass="11673">MDETARQTAEMVEGIAASLRTLDDPTLDGATARATAMRQIVVALQMQDRIEQRCRNMAQAVRQMAEHAPDAARSGADVWSALTLDELRDEALSGLAARAKPGEIEFF</sequence>
<dbReference type="EMBL" id="QQNH01000024">
    <property type="protein sequence ID" value="RDE08077.1"/>
    <property type="molecule type" value="Genomic_DNA"/>
</dbReference>
<gene>
    <name evidence="1" type="ORF">DVH29_13405</name>
</gene>
<proteinExistence type="predicted"/>